<dbReference type="GO" id="GO:0030515">
    <property type="term" value="F:snoRNA binding"/>
    <property type="evidence" value="ECO:0007669"/>
    <property type="project" value="TreeGrafter"/>
</dbReference>
<proteinExistence type="predicted"/>
<keyword evidence="2" id="KW-0677">Repeat</keyword>
<dbReference type="InterPro" id="IPR001680">
    <property type="entry name" value="WD40_rpt"/>
</dbReference>
<dbReference type="PANTHER" id="PTHR19853:SF0">
    <property type="entry name" value="WD REPEAT-CONTAINING PROTEIN 3"/>
    <property type="match status" value="1"/>
</dbReference>
<dbReference type="Proteomes" id="UP000436088">
    <property type="component" value="Unassembled WGS sequence"/>
</dbReference>
<dbReference type="Gene3D" id="2.130.10.10">
    <property type="entry name" value="YVTN repeat-like/Quinoprotein amine dehydrogenase"/>
    <property type="match status" value="2"/>
</dbReference>
<accession>A0A6A3C1W0</accession>
<organism evidence="4 5">
    <name type="scientific">Hibiscus syriacus</name>
    <name type="common">Rose of Sharon</name>
    <dbReference type="NCBI Taxonomy" id="106335"/>
    <lineage>
        <taxon>Eukaryota</taxon>
        <taxon>Viridiplantae</taxon>
        <taxon>Streptophyta</taxon>
        <taxon>Embryophyta</taxon>
        <taxon>Tracheophyta</taxon>
        <taxon>Spermatophyta</taxon>
        <taxon>Magnoliopsida</taxon>
        <taxon>eudicotyledons</taxon>
        <taxon>Gunneridae</taxon>
        <taxon>Pentapetalae</taxon>
        <taxon>rosids</taxon>
        <taxon>malvids</taxon>
        <taxon>Malvales</taxon>
        <taxon>Malvaceae</taxon>
        <taxon>Malvoideae</taxon>
        <taxon>Hibiscus</taxon>
    </lineage>
</organism>
<dbReference type="PROSITE" id="PS50082">
    <property type="entry name" value="WD_REPEATS_2"/>
    <property type="match status" value="2"/>
</dbReference>
<gene>
    <name evidence="4" type="ORF">F3Y22_tig00016725pilonHSYRG00026</name>
</gene>
<evidence type="ECO:0000256" key="3">
    <source>
        <dbReference type="PROSITE-ProRule" id="PRU00221"/>
    </source>
</evidence>
<dbReference type="PANTHER" id="PTHR19853">
    <property type="entry name" value="WD REPEAT CONTAINING PROTEIN 3 WDR3"/>
    <property type="match status" value="1"/>
</dbReference>
<dbReference type="Pfam" id="PF00400">
    <property type="entry name" value="WD40"/>
    <property type="match status" value="2"/>
</dbReference>
<comment type="caution">
    <text evidence="4">The sequence shown here is derived from an EMBL/GenBank/DDBJ whole genome shotgun (WGS) entry which is preliminary data.</text>
</comment>
<evidence type="ECO:0000256" key="1">
    <source>
        <dbReference type="ARBA" id="ARBA00022574"/>
    </source>
</evidence>
<dbReference type="PRINTS" id="PR00320">
    <property type="entry name" value="GPROTEINBRPT"/>
</dbReference>
<sequence>MDISSDGDLIVTGSADKNLRIWGLDFGDCHKSIFAHADSAGKDRLLKYWDADKFEFLLTLEGHHADVWCHAVSNRDDFVVTGSHDQSIRRWDQKEKRLEEIFEADMDNTFEVRHVPKEELPEEGAVALEGKRTLEEQARGKVAELQPNMIMLGLSPSDYVLRAISNISANDMEQT</sequence>
<protein>
    <submittedName>
        <fullName evidence="4">Type-1 glutamine synthetase 1-like</fullName>
    </submittedName>
</protein>
<dbReference type="InterPro" id="IPR015943">
    <property type="entry name" value="WD40/YVTN_repeat-like_dom_sf"/>
</dbReference>
<keyword evidence="5" id="KW-1185">Reference proteome</keyword>
<dbReference type="SUPFAM" id="SSF50978">
    <property type="entry name" value="WD40 repeat-like"/>
    <property type="match status" value="1"/>
</dbReference>
<dbReference type="PROSITE" id="PS50294">
    <property type="entry name" value="WD_REPEATS_REGION"/>
    <property type="match status" value="2"/>
</dbReference>
<dbReference type="InterPro" id="IPR051570">
    <property type="entry name" value="TBC1_cilium_biogenesis"/>
</dbReference>
<dbReference type="AlphaFoldDB" id="A0A6A3C1W0"/>
<dbReference type="InterPro" id="IPR020472">
    <property type="entry name" value="WD40_PAC1"/>
</dbReference>
<feature type="repeat" description="WD" evidence="3">
    <location>
        <begin position="1"/>
        <end position="32"/>
    </location>
</feature>
<evidence type="ECO:0000313" key="4">
    <source>
        <dbReference type="EMBL" id="KAE8721119.1"/>
    </source>
</evidence>
<dbReference type="GO" id="GO:0034388">
    <property type="term" value="C:Pwp2p-containing subcomplex of 90S preribosome"/>
    <property type="evidence" value="ECO:0007669"/>
    <property type="project" value="TreeGrafter"/>
</dbReference>
<reference evidence="4" key="1">
    <citation type="submission" date="2019-09" db="EMBL/GenBank/DDBJ databases">
        <title>Draft genome information of white flower Hibiscus syriacus.</title>
        <authorList>
            <person name="Kim Y.-M."/>
        </authorList>
    </citation>
    <scope>NUCLEOTIDE SEQUENCE [LARGE SCALE GENOMIC DNA]</scope>
    <source>
        <strain evidence="4">YM2019G1</strain>
    </source>
</reference>
<keyword evidence="1 3" id="KW-0853">WD repeat</keyword>
<evidence type="ECO:0000313" key="5">
    <source>
        <dbReference type="Proteomes" id="UP000436088"/>
    </source>
</evidence>
<dbReference type="GO" id="GO:0030490">
    <property type="term" value="P:maturation of SSU-rRNA"/>
    <property type="evidence" value="ECO:0007669"/>
    <property type="project" value="TreeGrafter"/>
</dbReference>
<dbReference type="InterPro" id="IPR036322">
    <property type="entry name" value="WD40_repeat_dom_sf"/>
</dbReference>
<dbReference type="GO" id="GO:0032040">
    <property type="term" value="C:small-subunit processome"/>
    <property type="evidence" value="ECO:0007669"/>
    <property type="project" value="TreeGrafter"/>
</dbReference>
<dbReference type="EMBL" id="VEPZ02000640">
    <property type="protein sequence ID" value="KAE8721119.1"/>
    <property type="molecule type" value="Genomic_DNA"/>
</dbReference>
<feature type="repeat" description="WD" evidence="3">
    <location>
        <begin position="60"/>
        <end position="101"/>
    </location>
</feature>
<name>A0A6A3C1W0_HIBSY</name>
<evidence type="ECO:0000256" key="2">
    <source>
        <dbReference type="ARBA" id="ARBA00022737"/>
    </source>
</evidence>
<dbReference type="SMART" id="SM00320">
    <property type="entry name" value="WD40"/>
    <property type="match status" value="1"/>
</dbReference>